<feature type="transmembrane region" description="Helical" evidence="8">
    <location>
        <begin position="82"/>
        <end position="102"/>
    </location>
</feature>
<evidence type="ECO:0000256" key="1">
    <source>
        <dbReference type="ARBA" id="ARBA00002053"/>
    </source>
</evidence>
<keyword evidence="11" id="KW-1185">Reference proteome</keyword>
<dbReference type="Gene3D" id="2.60.40.770">
    <property type="match status" value="1"/>
</dbReference>
<dbReference type="AlphaFoldDB" id="A0A835K4N7"/>
<dbReference type="InterPro" id="IPR003172">
    <property type="entry name" value="ML_dom"/>
</dbReference>
<keyword evidence="8" id="KW-0812">Transmembrane</keyword>
<dbReference type="Proteomes" id="UP000657918">
    <property type="component" value="Unassembled WGS sequence"/>
</dbReference>
<dbReference type="CDD" id="cd00917">
    <property type="entry name" value="PG-PI_TP"/>
    <property type="match status" value="1"/>
</dbReference>
<evidence type="ECO:0000313" key="11">
    <source>
        <dbReference type="Proteomes" id="UP000657918"/>
    </source>
</evidence>
<dbReference type="InterPro" id="IPR014756">
    <property type="entry name" value="Ig_E-set"/>
</dbReference>
<dbReference type="Pfam" id="PF02221">
    <property type="entry name" value="E1_DerP2_DerF2"/>
    <property type="match status" value="1"/>
</dbReference>
<evidence type="ECO:0000313" key="10">
    <source>
        <dbReference type="EMBL" id="KAF9680788.1"/>
    </source>
</evidence>
<feature type="compositionally biased region" description="Polar residues" evidence="7">
    <location>
        <begin position="21"/>
        <end position="30"/>
    </location>
</feature>
<dbReference type="EMBL" id="JADGMS010000006">
    <property type="protein sequence ID" value="KAF9680788.1"/>
    <property type="molecule type" value="Genomic_DNA"/>
</dbReference>
<dbReference type="PANTHER" id="PTHR11306">
    <property type="entry name" value="NIEMANN PICK TYPE C2 PROTEIN NPC2-RELATED"/>
    <property type="match status" value="1"/>
</dbReference>
<protein>
    <recommendedName>
        <fullName evidence="9">MD-2-related lipid-recognition domain-containing protein</fullName>
    </recommendedName>
</protein>
<keyword evidence="4" id="KW-0813">Transport</keyword>
<feature type="compositionally biased region" description="Polar residues" evidence="7">
    <location>
        <begin position="46"/>
        <end position="69"/>
    </location>
</feature>
<comment type="similarity">
    <text evidence="2">Belongs to the NPC2 family.</text>
</comment>
<evidence type="ECO:0000256" key="5">
    <source>
        <dbReference type="ARBA" id="ARBA00022729"/>
    </source>
</evidence>
<keyword evidence="8" id="KW-0472">Membrane</keyword>
<gene>
    <name evidence="10" type="ORF">SADUNF_Sadunf06G0157900</name>
</gene>
<comment type="function">
    <text evidence="1">Catalyzes the intermembrane transfer of phosphatidylglycerol and phosphatidylinositol.</text>
</comment>
<dbReference type="InterPro" id="IPR039670">
    <property type="entry name" value="NPC2-like"/>
</dbReference>
<feature type="region of interest" description="Disordered" evidence="7">
    <location>
        <begin position="21"/>
        <end position="69"/>
    </location>
</feature>
<evidence type="ECO:0000256" key="2">
    <source>
        <dbReference type="ARBA" id="ARBA00006370"/>
    </source>
</evidence>
<evidence type="ECO:0000256" key="6">
    <source>
        <dbReference type="ARBA" id="ARBA00023055"/>
    </source>
</evidence>
<keyword evidence="5" id="KW-0732">Signal</keyword>
<dbReference type="OrthoDB" id="695142at2759"/>
<evidence type="ECO:0000259" key="9">
    <source>
        <dbReference type="SMART" id="SM00737"/>
    </source>
</evidence>
<dbReference type="GO" id="GO:0032366">
    <property type="term" value="P:intracellular sterol transport"/>
    <property type="evidence" value="ECO:0007669"/>
    <property type="project" value="InterPro"/>
</dbReference>
<keyword evidence="8" id="KW-1133">Transmembrane helix</keyword>
<sequence>MADRDPYHSIDNVTGYPQLHFLSQNTGSDPRQSEDSFSGYGLMQPSRHQGTASGYASEQPYTTNSNSLPRAANPPSTIWSQIYGIAFAAALFIAGISALAVVTAMSLPKVQVGSISVSSFNVSECQITADWNIKFHIISKWIENYDHLEVFVYYKDEFISGIVLGPIQLRPNKPKLLQANVIASSKKIRCSVANDILSDNKHGNNNKDYDVKVSGVKISPNPVKKGKPATFTISATTSESITDGKMRVDVRYFGFPVYSQDHDLCEETSCPITSGNFVVSHSEELPGFTPPGSYSLTMKMINGESHELTCISFGFRIGSASSEID</sequence>
<evidence type="ECO:0000256" key="4">
    <source>
        <dbReference type="ARBA" id="ARBA00022448"/>
    </source>
</evidence>
<evidence type="ECO:0000256" key="7">
    <source>
        <dbReference type="SAM" id="MobiDB-lite"/>
    </source>
</evidence>
<comment type="caution">
    <text evidence="10">The sequence shown here is derived from an EMBL/GenBank/DDBJ whole genome shotgun (WGS) entry which is preliminary data.</text>
</comment>
<proteinExistence type="inferred from homology"/>
<evidence type="ECO:0000256" key="3">
    <source>
        <dbReference type="ARBA" id="ARBA00011245"/>
    </source>
</evidence>
<reference evidence="10 11" key="1">
    <citation type="submission" date="2020-10" db="EMBL/GenBank/DDBJ databases">
        <title>Plant Genome Project.</title>
        <authorList>
            <person name="Zhang R.-G."/>
        </authorList>
    </citation>
    <scope>NUCLEOTIDE SEQUENCE [LARGE SCALE GENOMIC DNA]</scope>
    <source>
        <strain evidence="10">FAFU-HL-1</strain>
        <tissue evidence="10">Leaf</tissue>
    </source>
</reference>
<accession>A0A835K4N7</accession>
<comment type="subunit">
    <text evidence="3">Monomer.</text>
</comment>
<feature type="domain" description="MD-2-related lipid-recognition" evidence="9">
    <location>
        <begin position="197"/>
        <end position="315"/>
    </location>
</feature>
<dbReference type="SUPFAM" id="SSF81296">
    <property type="entry name" value="E set domains"/>
    <property type="match status" value="1"/>
</dbReference>
<keyword evidence="6" id="KW-0445">Lipid transport</keyword>
<dbReference type="InterPro" id="IPR033917">
    <property type="entry name" value="ML_PG-PI_TP"/>
</dbReference>
<evidence type="ECO:0000256" key="8">
    <source>
        <dbReference type="SAM" id="Phobius"/>
    </source>
</evidence>
<name>A0A835K4N7_9ROSI</name>
<dbReference type="GO" id="GO:0032934">
    <property type="term" value="F:sterol binding"/>
    <property type="evidence" value="ECO:0007669"/>
    <property type="project" value="InterPro"/>
</dbReference>
<dbReference type="PANTHER" id="PTHR11306:SF0">
    <property type="entry name" value="PHOSPHATIDYLGLYCEROL_PHOSPHATIDYLINOSITOL TRANSFER PROTEIN"/>
    <property type="match status" value="1"/>
</dbReference>
<dbReference type="FunFam" id="2.60.40.770:FF:000002">
    <property type="entry name" value="putative phosphatidylglycerol/phosphatidylinositol transfer protein DDB_G0282179"/>
    <property type="match status" value="1"/>
</dbReference>
<dbReference type="SMART" id="SM00737">
    <property type="entry name" value="ML"/>
    <property type="match status" value="1"/>
</dbReference>
<organism evidence="10 11">
    <name type="scientific">Salix dunnii</name>
    <dbReference type="NCBI Taxonomy" id="1413687"/>
    <lineage>
        <taxon>Eukaryota</taxon>
        <taxon>Viridiplantae</taxon>
        <taxon>Streptophyta</taxon>
        <taxon>Embryophyta</taxon>
        <taxon>Tracheophyta</taxon>
        <taxon>Spermatophyta</taxon>
        <taxon>Magnoliopsida</taxon>
        <taxon>eudicotyledons</taxon>
        <taxon>Gunneridae</taxon>
        <taxon>Pentapetalae</taxon>
        <taxon>rosids</taxon>
        <taxon>fabids</taxon>
        <taxon>Malpighiales</taxon>
        <taxon>Salicaceae</taxon>
        <taxon>Saliceae</taxon>
        <taxon>Salix</taxon>
    </lineage>
</organism>